<sequence>MDRKIGGGGRDFCNWLCHPNQLREVAFVKLSFLYPASTGRNMEEVMRVLESLQKANTHKVATLTNWKWGDSVVILPLVSQDEANKMFPPSYKTVDLPSKKKYLRFTDV</sequence>
<dbReference type="STRING" id="3750.A0A498HQS1"/>
<dbReference type="AlphaFoldDB" id="A0A498HQS1"/>
<protein>
    <recommendedName>
        <fullName evidence="3">Peroxiredoxin C-terminal domain-containing protein</fullName>
    </recommendedName>
</protein>
<keyword evidence="2" id="KW-1185">Reference proteome</keyword>
<dbReference type="Gene3D" id="3.30.1020.10">
    <property type="entry name" value="Antioxidant, Horf6, Chain A, domain2"/>
    <property type="match status" value="1"/>
</dbReference>
<evidence type="ECO:0008006" key="3">
    <source>
        <dbReference type="Google" id="ProtNLM"/>
    </source>
</evidence>
<dbReference type="Proteomes" id="UP000290289">
    <property type="component" value="Chromosome 16"/>
</dbReference>
<dbReference type="InterPro" id="IPR036249">
    <property type="entry name" value="Thioredoxin-like_sf"/>
</dbReference>
<gene>
    <name evidence="1" type="ORF">DVH24_025288</name>
</gene>
<evidence type="ECO:0000313" key="1">
    <source>
        <dbReference type="EMBL" id="RXH71787.1"/>
    </source>
</evidence>
<organism evidence="1 2">
    <name type="scientific">Malus domestica</name>
    <name type="common">Apple</name>
    <name type="synonym">Pyrus malus</name>
    <dbReference type="NCBI Taxonomy" id="3750"/>
    <lineage>
        <taxon>Eukaryota</taxon>
        <taxon>Viridiplantae</taxon>
        <taxon>Streptophyta</taxon>
        <taxon>Embryophyta</taxon>
        <taxon>Tracheophyta</taxon>
        <taxon>Spermatophyta</taxon>
        <taxon>Magnoliopsida</taxon>
        <taxon>eudicotyledons</taxon>
        <taxon>Gunneridae</taxon>
        <taxon>Pentapetalae</taxon>
        <taxon>rosids</taxon>
        <taxon>fabids</taxon>
        <taxon>Rosales</taxon>
        <taxon>Rosaceae</taxon>
        <taxon>Amygdaloideae</taxon>
        <taxon>Maleae</taxon>
        <taxon>Malus</taxon>
    </lineage>
</organism>
<accession>A0A498HQS1</accession>
<dbReference type="SUPFAM" id="SSF52833">
    <property type="entry name" value="Thioredoxin-like"/>
    <property type="match status" value="1"/>
</dbReference>
<comment type="caution">
    <text evidence="1">The sequence shown here is derived from an EMBL/GenBank/DDBJ whole genome shotgun (WGS) entry which is preliminary data.</text>
</comment>
<proteinExistence type="predicted"/>
<dbReference type="FunFam" id="3.30.1020.10:FF:000001">
    <property type="entry name" value="1-Cys peroxiredoxin"/>
    <property type="match status" value="1"/>
</dbReference>
<reference evidence="1 2" key="1">
    <citation type="submission" date="2018-10" db="EMBL/GenBank/DDBJ databases">
        <title>A high-quality apple genome assembly.</title>
        <authorList>
            <person name="Hu J."/>
        </authorList>
    </citation>
    <scope>NUCLEOTIDE SEQUENCE [LARGE SCALE GENOMIC DNA]</scope>
    <source>
        <strain evidence="2">cv. HFTH1</strain>
        <tissue evidence="1">Young leaf</tissue>
    </source>
</reference>
<evidence type="ECO:0000313" key="2">
    <source>
        <dbReference type="Proteomes" id="UP000290289"/>
    </source>
</evidence>
<name>A0A498HQS1_MALDO</name>
<dbReference type="EMBL" id="RDQH01000342">
    <property type="protein sequence ID" value="RXH71787.1"/>
    <property type="molecule type" value="Genomic_DNA"/>
</dbReference>